<dbReference type="RefSeq" id="XP_065659762.1">
    <property type="nucleotide sequence ID" value="XM_065803690.1"/>
</dbReference>
<sequence>MVKVSLYIYDLSKGMASQLSLPLLGKKIDGVWHTSIVVFDKEYFFGGDGISDCTPCGTILGPPDETIILGETTISKNVFHEYLTGLSKKTFSLEKYHLFNHNCNTFSNEVSQFLTGKKIPSYITNLPLEVMSTPFGAMIGQFFENVRVQPQISDSFHEFGGLSNSSSETNLDHYFGSDRPTVSEINMPATNETFSHTEIKHKLKIYEDNTEFVPCLNHLKQNFENCSATLDKLRDVVDGIDFGFEETTRKEITVTLSSLCKEMRSEENEFVESFKSLLVVLRSCAIVIPKLFKYAEGDEVILQVVNKLQRGNFTEIKLLRLQFITNLLSVYELRNHLLAINSLLRTIVNLVVSSILDGPGVKIKEAGCCLAYSLSIVKINEDHTFEISSALLHVIADLTESTEARKYCIEALKCFMKKSDQVSELASMIVPNIYELELK</sequence>
<dbReference type="SMART" id="SM01179">
    <property type="entry name" value="DUF862"/>
    <property type="match status" value="1"/>
</dbReference>
<evidence type="ECO:0000313" key="6">
    <source>
        <dbReference type="RefSeq" id="XP_065659762.1"/>
    </source>
</evidence>
<dbReference type="InterPro" id="IPR042266">
    <property type="entry name" value="PPPDE_sf"/>
</dbReference>
<organism evidence="5 6">
    <name type="scientific">Hydra vulgaris</name>
    <name type="common">Hydra</name>
    <name type="synonym">Hydra attenuata</name>
    <dbReference type="NCBI Taxonomy" id="6087"/>
    <lineage>
        <taxon>Eukaryota</taxon>
        <taxon>Metazoa</taxon>
        <taxon>Cnidaria</taxon>
        <taxon>Hydrozoa</taxon>
        <taxon>Hydroidolina</taxon>
        <taxon>Anthoathecata</taxon>
        <taxon>Aplanulata</taxon>
        <taxon>Hydridae</taxon>
        <taxon>Hydra</taxon>
    </lineage>
</organism>
<dbReference type="Gene3D" id="3.90.1720.30">
    <property type="entry name" value="PPPDE domains"/>
    <property type="match status" value="1"/>
</dbReference>
<proteinExistence type="inferred from homology"/>
<gene>
    <name evidence="6" type="primary">LOC100207210</name>
</gene>
<feature type="domain" description="PPPDE" evidence="4">
    <location>
        <begin position="2"/>
        <end position="144"/>
    </location>
</feature>
<accession>A0ABM4CDK8</accession>
<dbReference type="InterPro" id="IPR008580">
    <property type="entry name" value="PPPDE_dom"/>
</dbReference>
<keyword evidence="3" id="KW-0378">Hydrolase</keyword>
<dbReference type="PANTHER" id="PTHR12378:SF7">
    <property type="entry name" value="DESUMOYLATING ISOPEPTIDASE 1"/>
    <property type="match status" value="1"/>
</dbReference>
<keyword evidence="5" id="KW-1185">Reference proteome</keyword>
<evidence type="ECO:0000259" key="4">
    <source>
        <dbReference type="PROSITE" id="PS51858"/>
    </source>
</evidence>
<evidence type="ECO:0000313" key="5">
    <source>
        <dbReference type="Proteomes" id="UP001652625"/>
    </source>
</evidence>
<protein>
    <submittedName>
        <fullName evidence="6">Uncharacterized protein LOC100207210 isoform X2</fullName>
    </submittedName>
</protein>
<dbReference type="PROSITE" id="PS51858">
    <property type="entry name" value="PPPDE"/>
    <property type="match status" value="1"/>
</dbReference>
<reference evidence="6" key="1">
    <citation type="submission" date="2025-08" db="UniProtKB">
        <authorList>
            <consortium name="RefSeq"/>
        </authorList>
    </citation>
    <scope>IDENTIFICATION</scope>
</reference>
<comment type="similarity">
    <text evidence="1">Belongs to the DeSI family.</text>
</comment>
<evidence type="ECO:0000256" key="3">
    <source>
        <dbReference type="ARBA" id="ARBA00022801"/>
    </source>
</evidence>
<dbReference type="PANTHER" id="PTHR12378">
    <property type="entry name" value="DESUMOYLATING ISOPEPTIDASE"/>
    <property type="match status" value="1"/>
</dbReference>
<dbReference type="GeneID" id="100207210"/>
<keyword evidence="2" id="KW-0645">Protease</keyword>
<name>A0ABM4CDK8_HYDVU</name>
<evidence type="ECO:0000256" key="1">
    <source>
        <dbReference type="ARBA" id="ARBA00008140"/>
    </source>
</evidence>
<evidence type="ECO:0000256" key="2">
    <source>
        <dbReference type="ARBA" id="ARBA00022670"/>
    </source>
</evidence>
<dbReference type="InterPro" id="IPR016024">
    <property type="entry name" value="ARM-type_fold"/>
</dbReference>
<dbReference type="Proteomes" id="UP001652625">
    <property type="component" value="Chromosome 08"/>
</dbReference>
<dbReference type="Pfam" id="PF05903">
    <property type="entry name" value="Peptidase_C97"/>
    <property type="match status" value="1"/>
</dbReference>
<dbReference type="SUPFAM" id="SSF48371">
    <property type="entry name" value="ARM repeat"/>
    <property type="match status" value="1"/>
</dbReference>